<dbReference type="InterPro" id="IPR029063">
    <property type="entry name" value="SAM-dependent_MTases_sf"/>
</dbReference>
<comment type="caution">
    <text evidence="1">The sequence shown here is derived from an EMBL/GenBank/DDBJ whole genome shotgun (WGS) entry which is preliminary data.</text>
</comment>
<evidence type="ECO:0000313" key="2">
    <source>
        <dbReference type="Proteomes" id="UP001408356"/>
    </source>
</evidence>
<reference evidence="1 2" key="1">
    <citation type="journal article" date="2024" name="J. Plant Pathol.">
        <title>Sequence and assembly of the genome of Seiridium unicorne, isolate CBS 538.82, causal agent of cypress canker disease.</title>
        <authorList>
            <person name="Scali E."/>
            <person name="Rocca G.D."/>
            <person name="Danti R."/>
            <person name="Garbelotto M."/>
            <person name="Barberini S."/>
            <person name="Baroncelli R."/>
            <person name="Emiliani G."/>
        </authorList>
    </citation>
    <scope>NUCLEOTIDE SEQUENCE [LARGE SCALE GENOMIC DNA]</scope>
    <source>
        <strain evidence="1 2">BM-138-508</strain>
    </source>
</reference>
<dbReference type="InterPro" id="IPR036390">
    <property type="entry name" value="WH_DNA-bd_sf"/>
</dbReference>
<dbReference type="PANTHER" id="PTHR43712">
    <property type="entry name" value="PUTATIVE (AFU_ORTHOLOGUE AFUA_4G14580)-RELATED"/>
    <property type="match status" value="1"/>
</dbReference>
<protein>
    <recommendedName>
        <fullName evidence="3">O-methyltransferase</fullName>
    </recommendedName>
</protein>
<name>A0ABR2VIM0_9PEZI</name>
<dbReference type="Gene3D" id="1.10.10.10">
    <property type="entry name" value="Winged helix-like DNA-binding domain superfamily/Winged helix DNA-binding domain"/>
    <property type="match status" value="1"/>
</dbReference>
<dbReference type="EMBL" id="JARVKF010000001">
    <property type="protein sequence ID" value="KAK9426788.1"/>
    <property type="molecule type" value="Genomic_DNA"/>
</dbReference>
<evidence type="ECO:0000313" key="1">
    <source>
        <dbReference type="EMBL" id="KAK9426788.1"/>
    </source>
</evidence>
<dbReference type="Gene3D" id="3.40.50.150">
    <property type="entry name" value="Vaccinia Virus protein VP39"/>
    <property type="match status" value="1"/>
</dbReference>
<evidence type="ECO:0008006" key="3">
    <source>
        <dbReference type="Google" id="ProtNLM"/>
    </source>
</evidence>
<dbReference type="Proteomes" id="UP001408356">
    <property type="component" value="Unassembled WGS sequence"/>
</dbReference>
<gene>
    <name evidence="1" type="ORF">SUNI508_00315</name>
</gene>
<accession>A0ABR2VIM0</accession>
<sequence>MANYQDIETCADEIAKTAKTLAQWRHNQQSGTPSRSTLSEVPDRIRLAQSRLASDTTKLQLMLDEPADLIRRLALHTQLLASLQWLCEFQVLACIPLDISVPFADVAEISGVPESQLRRVARLMATVGFLEESQPGQIGHSLLSAQFVTQPALLDAAIFLSGTVAPAALKMPEATRQFGMSNRPDDSAYAAVLNSKVPVSSIFQLQPKLQRQFSTYLAHGLGDSEAAVLDVLMNMDWLALGNATVVDVGSASATTANKLSMRFPALNLVAQPYNTPGFFESGSFGFAALPAQLGGNVTVQQRSAGSVQPVPDAAVYILRVPSPSPSLAWDRIVSQIVAELRIHLEVLRNNPSARLILTALVLPGAATASYGQDVQARLRDLSLMQLSNGRQREREEVVELVAGVRDGSGGLVTTNEYRSPSSPLVAFEIRYHTQQGSMYIA</sequence>
<proteinExistence type="predicted"/>
<organism evidence="1 2">
    <name type="scientific">Seiridium unicorne</name>
    <dbReference type="NCBI Taxonomy" id="138068"/>
    <lineage>
        <taxon>Eukaryota</taxon>
        <taxon>Fungi</taxon>
        <taxon>Dikarya</taxon>
        <taxon>Ascomycota</taxon>
        <taxon>Pezizomycotina</taxon>
        <taxon>Sordariomycetes</taxon>
        <taxon>Xylariomycetidae</taxon>
        <taxon>Amphisphaeriales</taxon>
        <taxon>Sporocadaceae</taxon>
        <taxon>Seiridium</taxon>
    </lineage>
</organism>
<dbReference type="InterPro" id="IPR036388">
    <property type="entry name" value="WH-like_DNA-bd_sf"/>
</dbReference>
<keyword evidence="2" id="KW-1185">Reference proteome</keyword>
<dbReference type="PANTHER" id="PTHR43712:SF15">
    <property type="entry name" value="MONODICTYPHENONE CLUSTER TRANSCRIPTIONAL COACTIVATOR MDPA"/>
    <property type="match status" value="1"/>
</dbReference>
<dbReference type="SUPFAM" id="SSF46785">
    <property type="entry name" value="Winged helix' DNA-binding domain"/>
    <property type="match status" value="1"/>
</dbReference>